<name>A0A1C5A202_9ACTN</name>
<organism evidence="1 2">
    <name type="scientific">Micromonospora marina</name>
    <dbReference type="NCBI Taxonomy" id="307120"/>
    <lineage>
        <taxon>Bacteria</taxon>
        <taxon>Bacillati</taxon>
        <taxon>Actinomycetota</taxon>
        <taxon>Actinomycetes</taxon>
        <taxon>Micromonosporales</taxon>
        <taxon>Micromonosporaceae</taxon>
        <taxon>Micromonospora</taxon>
    </lineage>
</organism>
<dbReference type="Proteomes" id="UP000198551">
    <property type="component" value="Unassembled WGS sequence"/>
</dbReference>
<dbReference type="AlphaFoldDB" id="A0A1C5A202"/>
<proteinExistence type="predicted"/>
<keyword evidence="2" id="KW-1185">Reference proteome</keyword>
<sequence>MPGRARANGEGSIFPYRNGFAAYVWVTKPDGKRTRKYIYGRTREAVHDK</sequence>
<reference evidence="2" key="1">
    <citation type="submission" date="2016-06" db="EMBL/GenBank/DDBJ databases">
        <authorList>
            <person name="Varghese N."/>
        </authorList>
    </citation>
    <scope>NUCLEOTIDE SEQUENCE [LARGE SCALE GENOMIC DNA]</scope>
    <source>
        <strain evidence="2">DSM 45555</strain>
    </source>
</reference>
<accession>A0A1C5A202</accession>
<evidence type="ECO:0000313" key="1">
    <source>
        <dbReference type="EMBL" id="SCF39247.1"/>
    </source>
</evidence>
<evidence type="ECO:0000313" key="2">
    <source>
        <dbReference type="Proteomes" id="UP000198551"/>
    </source>
</evidence>
<protein>
    <submittedName>
        <fullName evidence="1">Uncharacterized protein</fullName>
    </submittedName>
</protein>
<dbReference type="EMBL" id="FMCV01000023">
    <property type="protein sequence ID" value="SCF39247.1"/>
    <property type="molecule type" value="Genomic_DNA"/>
</dbReference>
<gene>
    <name evidence="1" type="ORF">GA0070215_12352</name>
</gene>